<sequence length="91" mass="10436">MELKDRIQLARWLKCGATLAEVEDASHVGLVDNTRFTAVAVRAYKLLWTWSAPRFVGEAGHVQERYYDRCGRAAYNRRLERALAITKQLLA</sequence>
<gene>
    <name evidence="1" type="ORF">H8F21_13580</name>
</gene>
<proteinExistence type="predicted"/>
<protein>
    <submittedName>
        <fullName evidence="1">Uncharacterized protein</fullName>
    </submittedName>
</protein>
<name>A0ABS2BYA2_9PSED</name>
<reference evidence="1 2" key="1">
    <citation type="submission" date="2020-08" db="EMBL/GenBank/DDBJ databases">
        <title>Description of novel Pseudomonas species.</title>
        <authorList>
            <person name="Duman M."/>
            <person name="Mulet M."/>
            <person name="Altun S."/>
            <person name="Saticioglu I.B."/>
            <person name="Lalucat J."/>
            <person name="Garcia-Valdes E."/>
        </authorList>
    </citation>
    <scope>NUCLEOTIDE SEQUENCE [LARGE SCALE GENOMIC DNA]</scope>
    <source>
        <strain evidence="1 2">P66</strain>
    </source>
</reference>
<comment type="caution">
    <text evidence="1">The sequence shown here is derived from an EMBL/GenBank/DDBJ whole genome shotgun (WGS) entry which is preliminary data.</text>
</comment>
<evidence type="ECO:0000313" key="1">
    <source>
        <dbReference type="EMBL" id="MBM5458595.1"/>
    </source>
</evidence>
<keyword evidence="2" id="KW-1185">Reference proteome</keyword>
<dbReference type="EMBL" id="JACOPV010000008">
    <property type="protein sequence ID" value="MBM5458595.1"/>
    <property type="molecule type" value="Genomic_DNA"/>
</dbReference>
<dbReference type="RefSeq" id="WP_203584536.1">
    <property type="nucleotide sequence ID" value="NZ_JACOPV010000008.1"/>
</dbReference>
<dbReference type="Proteomes" id="UP000745663">
    <property type="component" value="Unassembled WGS sequence"/>
</dbReference>
<organism evidence="1 2">
    <name type="scientific">Pseudomonas arcuscaelestis</name>
    <dbReference type="NCBI Taxonomy" id="2710591"/>
    <lineage>
        <taxon>Bacteria</taxon>
        <taxon>Pseudomonadati</taxon>
        <taxon>Pseudomonadota</taxon>
        <taxon>Gammaproteobacteria</taxon>
        <taxon>Pseudomonadales</taxon>
        <taxon>Pseudomonadaceae</taxon>
        <taxon>Pseudomonas</taxon>
    </lineage>
</organism>
<accession>A0ABS2BYA2</accession>
<evidence type="ECO:0000313" key="2">
    <source>
        <dbReference type="Proteomes" id="UP000745663"/>
    </source>
</evidence>